<dbReference type="SMART" id="SM00717">
    <property type="entry name" value="SANT"/>
    <property type="match status" value="2"/>
</dbReference>
<dbReference type="FunFam" id="1.10.10.60:FF:000010">
    <property type="entry name" value="Transcriptional activator Myb isoform A"/>
    <property type="match status" value="1"/>
</dbReference>
<dbReference type="GO" id="GO:0000981">
    <property type="term" value="F:DNA-binding transcription factor activity, RNA polymerase II-specific"/>
    <property type="evidence" value="ECO:0007669"/>
    <property type="project" value="TreeGrafter"/>
</dbReference>
<feature type="domain" description="HTH myb-type" evidence="5">
    <location>
        <begin position="113"/>
        <end position="163"/>
    </location>
</feature>
<feature type="region of interest" description="Disordered" evidence="3">
    <location>
        <begin position="320"/>
        <end position="375"/>
    </location>
</feature>
<dbReference type="SUPFAM" id="SSF46689">
    <property type="entry name" value="Homeodomain-like"/>
    <property type="match status" value="1"/>
</dbReference>
<dbReference type="RefSeq" id="XP_012194291.1">
    <property type="nucleotide sequence ID" value="XM_012338901.1"/>
</dbReference>
<dbReference type="GO" id="GO:0005634">
    <property type="term" value="C:nucleus"/>
    <property type="evidence" value="ECO:0007669"/>
    <property type="project" value="TreeGrafter"/>
</dbReference>
<feature type="compositionally biased region" description="Basic residues" evidence="3">
    <location>
        <begin position="213"/>
        <end position="222"/>
    </location>
</feature>
<dbReference type="PROSITE" id="PS50090">
    <property type="entry name" value="MYB_LIKE"/>
    <property type="match status" value="2"/>
</dbReference>
<dbReference type="Gene3D" id="1.10.10.60">
    <property type="entry name" value="Homeodomain-like"/>
    <property type="match status" value="2"/>
</dbReference>
<feature type="region of interest" description="Disordered" evidence="3">
    <location>
        <begin position="213"/>
        <end position="247"/>
    </location>
</feature>
<evidence type="ECO:0000313" key="6">
    <source>
        <dbReference type="EMBL" id="KDO34614.1"/>
    </source>
</evidence>
<dbReference type="Pfam" id="PF13921">
    <property type="entry name" value="Myb_DNA-bind_6"/>
    <property type="match status" value="1"/>
</dbReference>
<feature type="domain" description="Myb-like" evidence="4">
    <location>
        <begin position="108"/>
        <end position="159"/>
    </location>
</feature>
<keyword evidence="7" id="KW-1185">Reference proteome</keyword>
<feature type="compositionally biased region" description="Polar residues" evidence="3">
    <location>
        <begin position="343"/>
        <end position="355"/>
    </location>
</feature>
<evidence type="ECO:0000256" key="2">
    <source>
        <dbReference type="ARBA" id="ARBA00023125"/>
    </source>
</evidence>
<evidence type="ECO:0000256" key="3">
    <source>
        <dbReference type="SAM" id="MobiDB-lite"/>
    </source>
</evidence>
<dbReference type="InterPro" id="IPR009057">
    <property type="entry name" value="Homeodomain-like_sf"/>
</dbReference>
<dbReference type="CDD" id="cd00167">
    <property type="entry name" value="SANT"/>
    <property type="match status" value="2"/>
</dbReference>
<dbReference type="VEuPathDB" id="FungiDB:SPRG_00677"/>
<keyword evidence="2" id="KW-0238">DNA-binding</keyword>
<evidence type="ECO:0000256" key="1">
    <source>
        <dbReference type="ARBA" id="ARBA00022737"/>
    </source>
</evidence>
<dbReference type="GO" id="GO:0000978">
    <property type="term" value="F:RNA polymerase II cis-regulatory region sequence-specific DNA binding"/>
    <property type="evidence" value="ECO:0007669"/>
    <property type="project" value="TreeGrafter"/>
</dbReference>
<feature type="region of interest" description="Disordered" evidence="3">
    <location>
        <begin position="93"/>
        <end position="118"/>
    </location>
</feature>
<dbReference type="PANTHER" id="PTHR45614">
    <property type="entry name" value="MYB PROTEIN-RELATED"/>
    <property type="match status" value="1"/>
</dbReference>
<dbReference type="PANTHER" id="PTHR45614:SF232">
    <property type="entry name" value="TRANSCRIPTION FACTOR MYB3R-2"/>
    <property type="match status" value="1"/>
</dbReference>
<reference evidence="6 7" key="1">
    <citation type="journal article" date="2013" name="PLoS Genet.">
        <title>Distinctive expansion of potential virulence genes in the genome of the oomycete fish pathogen Saprolegnia parasitica.</title>
        <authorList>
            <person name="Jiang R.H."/>
            <person name="de Bruijn I."/>
            <person name="Haas B.J."/>
            <person name="Belmonte R."/>
            <person name="Lobach L."/>
            <person name="Christie J."/>
            <person name="van den Ackerveken G."/>
            <person name="Bottin A."/>
            <person name="Bulone V."/>
            <person name="Diaz-Moreno S.M."/>
            <person name="Dumas B."/>
            <person name="Fan L."/>
            <person name="Gaulin E."/>
            <person name="Govers F."/>
            <person name="Grenville-Briggs L.J."/>
            <person name="Horner N.R."/>
            <person name="Levin J.Z."/>
            <person name="Mammella M."/>
            <person name="Meijer H.J."/>
            <person name="Morris P."/>
            <person name="Nusbaum C."/>
            <person name="Oome S."/>
            <person name="Phillips A.J."/>
            <person name="van Rooyen D."/>
            <person name="Rzeszutek E."/>
            <person name="Saraiva M."/>
            <person name="Secombes C.J."/>
            <person name="Seidl M.F."/>
            <person name="Snel B."/>
            <person name="Stassen J.H."/>
            <person name="Sykes S."/>
            <person name="Tripathy S."/>
            <person name="van den Berg H."/>
            <person name="Vega-Arreguin J.C."/>
            <person name="Wawra S."/>
            <person name="Young S.K."/>
            <person name="Zeng Q."/>
            <person name="Dieguez-Uribeondo J."/>
            <person name="Russ C."/>
            <person name="Tyler B.M."/>
            <person name="van West P."/>
        </authorList>
    </citation>
    <scope>NUCLEOTIDE SEQUENCE [LARGE SCALE GENOMIC DNA]</scope>
    <source>
        <strain evidence="6 7">CBS 223.65</strain>
    </source>
</reference>
<dbReference type="AlphaFoldDB" id="A0A067CV82"/>
<dbReference type="Proteomes" id="UP000030745">
    <property type="component" value="Unassembled WGS sequence"/>
</dbReference>
<dbReference type="EMBL" id="KK583190">
    <property type="protein sequence ID" value="KDO34614.1"/>
    <property type="molecule type" value="Genomic_DNA"/>
</dbReference>
<dbReference type="PROSITE" id="PS51294">
    <property type="entry name" value="HTH_MYB"/>
    <property type="match status" value="2"/>
</dbReference>
<organism evidence="6 7">
    <name type="scientific">Saprolegnia parasitica (strain CBS 223.65)</name>
    <dbReference type="NCBI Taxonomy" id="695850"/>
    <lineage>
        <taxon>Eukaryota</taxon>
        <taxon>Sar</taxon>
        <taxon>Stramenopiles</taxon>
        <taxon>Oomycota</taxon>
        <taxon>Saprolegniomycetes</taxon>
        <taxon>Saprolegniales</taxon>
        <taxon>Saprolegniaceae</taxon>
        <taxon>Saprolegnia</taxon>
    </lineage>
</organism>
<feature type="domain" description="HTH myb-type" evidence="5">
    <location>
        <begin position="164"/>
        <end position="214"/>
    </location>
</feature>
<feature type="compositionally biased region" description="Basic and acidic residues" evidence="3">
    <location>
        <begin position="357"/>
        <end position="369"/>
    </location>
</feature>
<feature type="compositionally biased region" description="Polar residues" evidence="3">
    <location>
        <begin position="230"/>
        <end position="241"/>
    </location>
</feature>
<dbReference type="GeneID" id="24123312"/>
<dbReference type="OMA" id="RLAMNTH"/>
<keyword evidence="1" id="KW-0677">Repeat</keyword>
<feature type="domain" description="Myb-like" evidence="4">
    <location>
        <begin position="160"/>
        <end position="210"/>
    </location>
</feature>
<proteinExistence type="predicted"/>
<protein>
    <submittedName>
        <fullName evidence="6">Uncharacterized protein</fullName>
    </submittedName>
</protein>
<name>A0A067CV82_SAPPC</name>
<evidence type="ECO:0000259" key="5">
    <source>
        <dbReference type="PROSITE" id="PS51294"/>
    </source>
</evidence>
<dbReference type="STRING" id="695850.A0A067CV82"/>
<dbReference type="InterPro" id="IPR001005">
    <property type="entry name" value="SANT/Myb"/>
</dbReference>
<gene>
    <name evidence="6" type="ORF">SPRG_00677</name>
</gene>
<dbReference type="OrthoDB" id="2143914at2759"/>
<dbReference type="InterPro" id="IPR017930">
    <property type="entry name" value="Myb_dom"/>
</dbReference>
<evidence type="ECO:0000259" key="4">
    <source>
        <dbReference type="PROSITE" id="PS50090"/>
    </source>
</evidence>
<dbReference type="KEGG" id="spar:SPRG_00677"/>
<sequence length="439" mass="50440">MYAQGHAYDDHDGRHDQQMQGLLHEQYQMQSHLLHAPVHHMHHDRAHEHGGAMVHPTMHLKDKSADSMRLAMNTHDMGGLMETSDHLMQRMYDQDDDEEEDDVKRSKGDANSKKPWTREENEKLMQLVKQYGAKRWSLIAMHLPGRVGKQCRERWHNHLNPAVRKDAWTAEEDYVIFECHKNVGNQWAEISKMLPGRTDNAIKNRYYSTMRRMQRQSLRKKGCTRETKPRSQSLIVSPTSSDAHHMFPRGAPFQKLVLSANGKMDGNGSNHNNGNFLSEYDPRNHHNGMEFGTGPFANNHSSNGGGYAGEFQHSPFEYQQHLRRHSSTSDAPHMMLYPPTGMMHTSPTSSSSGMYDNQREDGKHDEKHHHDTHAHHRVLDDLQMREQNNATRPVSVTARLFQNTHPSMVKGGNQELDGGAKDKMLLKPAYDVETQEVYI</sequence>
<evidence type="ECO:0000313" key="7">
    <source>
        <dbReference type="Proteomes" id="UP000030745"/>
    </source>
</evidence>
<dbReference type="InterPro" id="IPR050560">
    <property type="entry name" value="MYB_TF"/>
</dbReference>
<feature type="compositionally biased region" description="Basic and acidic residues" evidence="3">
    <location>
        <begin position="102"/>
        <end position="118"/>
    </location>
</feature>
<accession>A0A067CV82</accession>